<dbReference type="EMBL" id="BQKB01000065">
    <property type="protein sequence ID" value="GJM54186.1"/>
    <property type="molecule type" value="Genomic_DNA"/>
</dbReference>
<protein>
    <submittedName>
        <fullName evidence="1">Uncharacterized protein</fullName>
    </submittedName>
</protein>
<dbReference type="EMBL" id="BQKA01000051">
    <property type="protein sequence ID" value="GJM51373.1"/>
    <property type="molecule type" value="Genomic_DNA"/>
</dbReference>
<dbReference type="Proteomes" id="UP001208692">
    <property type="component" value="Unassembled WGS sequence"/>
</dbReference>
<accession>A0AAV5AVE1</accession>
<dbReference type="AlphaFoldDB" id="A0AAV5AVE1"/>
<dbReference type="Proteomes" id="UP001207736">
    <property type="component" value="Unassembled WGS sequence"/>
</dbReference>
<dbReference type="RefSeq" id="WP_264847269.1">
    <property type="nucleotide sequence ID" value="NZ_BPMA01000045.1"/>
</dbReference>
<name>A0AAV5AVE1_9FLAO</name>
<evidence type="ECO:0000313" key="2">
    <source>
        <dbReference type="EMBL" id="GJM54186.1"/>
    </source>
</evidence>
<reference evidence="1 4" key="1">
    <citation type="submission" date="2021-11" db="EMBL/GenBank/DDBJ databases">
        <title>Draft genome sequence of Capnocytophaga sp. strain KC07075 isolated from cat oral cavity.</title>
        <authorList>
            <person name="Suzuki M."/>
            <person name="Imaoka K."/>
            <person name="Kimura M."/>
            <person name="Morikawa S."/>
            <person name="Maeda K."/>
        </authorList>
    </citation>
    <scope>NUCLEOTIDE SEQUENCE</scope>
    <source>
        <strain evidence="1">KC07075</strain>
        <strain evidence="2 4">KC07079</strain>
    </source>
</reference>
<evidence type="ECO:0000313" key="4">
    <source>
        <dbReference type="Proteomes" id="UP001208692"/>
    </source>
</evidence>
<sequence>MAVEFGKWQKIERRNTKVSSASVYFKGWWTDLNDAPLKKSFFGETVRFHITVNNSILNGKEIDIQFYDSDWLNDTKIGGVKKATIKDGKTYVDFYLNEKWEELVEHWSEGGDDIELYAEVSYSSLSIKENLANKEDEVLKVSKDLKNSKTITVLIELPHSNSEGKLNQKGLAGHTGIIIGEDYYDYGPNPGDPFYSDGEPWWDDPDLTKKDILDILNDDSSRIHTGITGKVCLIDINITKGENYKIERWWIDKYNNLGTYSVIPFLGEQCTTNVRISIEECTKVFSNSTTSTTQFPKGLLELLTTKGVHTCGENKGEKLTISKEFQEL</sequence>
<organism evidence="1 3">
    <name type="scientific">Capnocytophaga catalasegens</name>
    <dbReference type="NCBI Taxonomy" id="1004260"/>
    <lineage>
        <taxon>Bacteria</taxon>
        <taxon>Pseudomonadati</taxon>
        <taxon>Bacteroidota</taxon>
        <taxon>Flavobacteriia</taxon>
        <taxon>Flavobacteriales</taxon>
        <taxon>Flavobacteriaceae</taxon>
        <taxon>Capnocytophaga</taxon>
    </lineage>
</organism>
<evidence type="ECO:0000313" key="1">
    <source>
        <dbReference type="EMBL" id="GJM51373.1"/>
    </source>
</evidence>
<keyword evidence="4" id="KW-1185">Reference proteome</keyword>
<proteinExistence type="predicted"/>
<evidence type="ECO:0000313" key="3">
    <source>
        <dbReference type="Proteomes" id="UP001207736"/>
    </source>
</evidence>
<comment type="caution">
    <text evidence="1">The sequence shown here is derived from an EMBL/GenBank/DDBJ whole genome shotgun (WGS) entry which is preliminary data.</text>
</comment>
<gene>
    <name evidence="1" type="ORF">RCZ15_23460</name>
    <name evidence="2" type="ORF">RCZ16_25020</name>
</gene>